<comment type="caution">
    <text evidence="9">The sequence shown here is derived from an EMBL/GenBank/DDBJ whole genome shotgun (WGS) entry which is preliminary data.</text>
</comment>
<evidence type="ECO:0000256" key="2">
    <source>
        <dbReference type="ARBA" id="ARBA00010157"/>
    </source>
</evidence>
<dbReference type="Gene3D" id="1.20.1640.10">
    <property type="entry name" value="Multidrug efflux transporter AcrB transmembrane domain"/>
    <property type="match status" value="2"/>
</dbReference>
<dbReference type="Proteomes" id="UP000004816">
    <property type="component" value="Unassembled WGS sequence"/>
</dbReference>
<organism evidence="9 10">
    <name type="scientific">Segniliparus rugosus (strain ATCC BAA-974 / DSM 45345 / CCUG 50838 / CIP 108380 / JCM 13579 / CDC 945)</name>
    <dbReference type="NCBI Taxonomy" id="679197"/>
    <lineage>
        <taxon>Bacteria</taxon>
        <taxon>Bacillati</taxon>
        <taxon>Actinomycetota</taxon>
        <taxon>Actinomycetes</taxon>
        <taxon>Mycobacteriales</taxon>
        <taxon>Segniliparaceae</taxon>
        <taxon>Segniliparus</taxon>
    </lineage>
</organism>
<feature type="transmembrane region" description="Helical" evidence="7">
    <location>
        <begin position="910"/>
        <end position="930"/>
    </location>
</feature>
<dbReference type="InterPro" id="IPR004869">
    <property type="entry name" value="MMPL_dom"/>
</dbReference>
<evidence type="ECO:0000259" key="8">
    <source>
        <dbReference type="Pfam" id="PF03176"/>
    </source>
</evidence>
<keyword evidence="4 7" id="KW-0812">Transmembrane</keyword>
<proteinExistence type="inferred from homology"/>
<evidence type="ECO:0000313" key="9">
    <source>
        <dbReference type="EMBL" id="EFV15104.1"/>
    </source>
</evidence>
<feature type="transmembrane region" description="Helical" evidence="7">
    <location>
        <begin position="826"/>
        <end position="846"/>
    </location>
</feature>
<feature type="domain" description="Membrane transport protein MMPL" evidence="8">
    <location>
        <begin position="610"/>
        <end position="938"/>
    </location>
</feature>
<dbReference type="EMBL" id="ACZI02000003">
    <property type="protein sequence ID" value="EFV15104.1"/>
    <property type="molecule type" value="Genomic_DNA"/>
</dbReference>
<name>E5XKJ2_SEGRC</name>
<accession>E5XKJ2</accession>
<evidence type="ECO:0000256" key="7">
    <source>
        <dbReference type="SAM" id="Phobius"/>
    </source>
</evidence>
<feature type="transmembrane region" description="Helical" evidence="7">
    <location>
        <begin position="374"/>
        <end position="397"/>
    </location>
</feature>
<dbReference type="PANTHER" id="PTHR33406:SF6">
    <property type="entry name" value="MEMBRANE PROTEIN YDGH-RELATED"/>
    <property type="match status" value="1"/>
</dbReference>
<feature type="transmembrane region" description="Helical" evidence="7">
    <location>
        <begin position="328"/>
        <end position="353"/>
    </location>
</feature>
<comment type="subcellular location">
    <subcellularLocation>
        <location evidence="1">Cell membrane</location>
        <topology evidence="1">Multi-pass membrane protein</topology>
    </subcellularLocation>
</comment>
<dbReference type="eggNOG" id="COG2409">
    <property type="taxonomic scope" value="Bacteria"/>
</dbReference>
<sequence>MSGAHAERSLYARLMRALWPLVLLFWAALIVAANIAAPSLEEVGKERAVSLSASQAPALIAANHIGKTFHESTSDSAVMILIESDKPFQLGDAAHKYYDDVLRELRKDTKHVQNIRDFWSDPLMAEGVQSDDNKATYVQVVLAGNQGEALANESVEAVRHVLENTPHPDGVRGFLTGGAALAQEGQESANASAKNVNIATAVVLVLILIVTYRSLVVLGLLFVMVGFTFKAAQGAVACLGHYGLIGLSATATAMVTALTVAVGTDYAIFLIGRYQTARRAGEDRERSYYTMIRSVAHVILGSGLTVAGSLYCLNFARLPVFKTIAVPSAVAVLVAIAVSLTVGPAVVAAGSRFGAFEPKGQANTRGWRRIGTVVVRWPIPVLVASCSIALVGLLALANYRPSYDDRSYLPQNTPANTAYKIADKHFSISRMSPETLMVETNHDMRNPADMLVLEKIAKSVYHLSGIARTQGITRPGGTTPMAHTSMPYGMDMQNTTSVESLDYQKARLADSKKMLGMMDFQIANMEAMYEIQKKMAAISHEMATKDMPDTLVTMKDMEDKMSVMEDYLRMTRNIFHWIGSDCYDWSWCWALRNSMDAMDGLSTSIDQFEVSFEKTKQMDVLTKQMLEMTPPMIAMMKTQRLLTQAQYSTQFGQLRQRELSLEHAGVMGKAFDTAHNDDSFYIGPETFENSDFKKALENFLSPDGKAARFYITHDGDPMSAEGMARVPLILSTAHDAVKGTPLEGSKLFISGSASMVKDMRDGTKYDLMIAIVSSLSLILVIMLILMRSLVAAIVIVGTVALSLGASFGLSVLIWQDILNIPLHWSVPVVSIIIMLAVGADYNLLFVSRLREEMHAGLNTGIIRAMGATGSMETSAGLVFAFTMGALIVSDLLTIGQLGTAICLGILFDSFVVRAFMTPAIAAFLGRWFWWPQNVRARPLRGTAPEAVS</sequence>
<evidence type="ECO:0000256" key="6">
    <source>
        <dbReference type="ARBA" id="ARBA00023136"/>
    </source>
</evidence>
<dbReference type="HOGENOM" id="CLU_005108_3_2_11"/>
<gene>
    <name evidence="9" type="ORF">HMPREF9336_00011</name>
</gene>
<evidence type="ECO:0000256" key="3">
    <source>
        <dbReference type="ARBA" id="ARBA00022475"/>
    </source>
</evidence>
<feature type="transmembrane region" description="Helical" evidence="7">
    <location>
        <begin position="875"/>
        <end position="898"/>
    </location>
</feature>
<dbReference type="eggNOG" id="COG1033">
    <property type="taxonomic scope" value="Bacteria"/>
</dbReference>
<keyword evidence="10" id="KW-1185">Reference proteome</keyword>
<evidence type="ECO:0000256" key="5">
    <source>
        <dbReference type="ARBA" id="ARBA00022989"/>
    </source>
</evidence>
<dbReference type="Pfam" id="PF03176">
    <property type="entry name" value="MMPL"/>
    <property type="match status" value="2"/>
</dbReference>
<reference evidence="9 10" key="1">
    <citation type="journal article" date="2011" name="Stand. Genomic Sci.">
        <title>High quality draft genome sequence of Segniliparus rugosus CDC 945(T)= (ATCC BAA-974(T)).</title>
        <authorList>
            <person name="Earl A.M."/>
            <person name="Desjardins C.A."/>
            <person name="Fitzgerald M.G."/>
            <person name="Arachchi H.M."/>
            <person name="Zeng Q."/>
            <person name="Mehta T."/>
            <person name="Griggs A."/>
            <person name="Birren B.W."/>
            <person name="Toney N.C."/>
            <person name="Carr J."/>
            <person name="Posey J."/>
            <person name="Butler W.R."/>
        </authorList>
    </citation>
    <scope>NUCLEOTIDE SEQUENCE [LARGE SCALE GENOMIC DNA]</scope>
    <source>
        <strain evidence="10">ATCC BAA-974 / DSM 45345 / CCUG 50838 / CIP 108380 / JCM 13579 / CDC 945</strain>
    </source>
</reference>
<keyword evidence="3" id="KW-1003">Cell membrane</keyword>
<feature type="transmembrane region" description="Helical" evidence="7">
    <location>
        <begin position="295"/>
        <end position="316"/>
    </location>
</feature>
<keyword evidence="5 7" id="KW-1133">Transmembrane helix</keyword>
<feature type="transmembrane region" description="Helical" evidence="7">
    <location>
        <begin position="241"/>
        <end position="274"/>
    </location>
</feature>
<evidence type="ECO:0000256" key="4">
    <source>
        <dbReference type="ARBA" id="ARBA00022692"/>
    </source>
</evidence>
<dbReference type="OrthoDB" id="4758927at2"/>
<dbReference type="SUPFAM" id="SSF82866">
    <property type="entry name" value="Multidrug efflux transporter AcrB transmembrane domain"/>
    <property type="match status" value="2"/>
</dbReference>
<feature type="domain" description="Membrane transport protein MMPL" evidence="8">
    <location>
        <begin position="51"/>
        <end position="381"/>
    </location>
</feature>
<dbReference type="PANTHER" id="PTHR33406">
    <property type="entry name" value="MEMBRANE PROTEIN MJ1562-RELATED"/>
    <property type="match status" value="1"/>
</dbReference>
<feature type="transmembrane region" description="Helical" evidence="7">
    <location>
        <begin position="792"/>
        <end position="814"/>
    </location>
</feature>
<feature type="transmembrane region" description="Helical" evidence="7">
    <location>
        <begin position="201"/>
        <end position="229"/>
    </location>
</feature>
<dbReference type="InterPro" id="IPR050545">
    <property type="entry name" value="Mycobact_MmpL"/>
</dbReference>
<protein>
    <recommendedName>
        <fullName evidence="8">Membrane transport protein MMPL domain-containing protein</fullName>
    </recommendedName>
</protein>
<feature type="transmembrane region" description="Helical" evidence="7">
    <location>
        <begin position="17"/>
        <end position="37"/>
    </location>
</feature>
<dbReference type="GO" id="GO:0005886">
    <property type="term" value="C:plasma membrane"/>
    <property type="evidence" value="ECO:0007669"/>
    <property type="project" value="UniProtKB-SubCell"/>
</dbReference>
<evidence type="ECO:0000256" key="1">
    <source>
        <dbReference type="ARBA" id="ARBA00004651"/>
    </source>
</evidence>
<dbReference type="RefSeq" id="WP_007466577.1">
    <property type="nucleotide sequence ID" value="NZ_KI391954.1"/>
</dbReference>
<feature type="transmembrane region" description="Helical" evidence="7">
    <location>
        <begin position="767"/>
        <end position="785"/>
    </location>
</feature>
<keyword evidence="6 7" id="KW-0472">Membrane</keyword>
<comment type="similarity">
    <text evidence="2">Belongs to the resistance-nodulation-cell division (RND) (TC 2.A.6) family. MmpL subfamily.</text>
</comment>
<evidence type="ECO:0000313" key="10">
    <source>
        <dbReference type="Proteomes" id="UP000004816"/>
    </source>
</evidence>
<dbReference type="AlphaFoldDB" id="E5XKJ2"/>
<dbReference type="STRING" id="679197.HMPREF9336_00011"/>